<feature type="compositionally biased region" description="Basic and acidic residues" evidence="1">
    <location>
        <begin position="312"/>
        <end position="337"/>
    </location>
</feature>
<gene>
    <name evidence="2" type="ORF">SEMRO_56_G032680.1</name>
</gene>
<sequence>MAAFVTSRSSSEIVSSINNNNKNNKNGSSAFSVPRRRPSYERDNNESMLSGSSHRRSSSLERHDDDRSSSKKLFRKRPRSQDATSRERERRGGSRNNNSTSTSSKGRDGEHASSSSTISKTPKNQTSNGTTTSSSTGNNNNNSTLKRSSVSSSSGVKSERRSSMSSVKSTTSSNSSQSTGLRRLKKFSSSGSSSSKKKIKTSPPSSPVKKKKAVVVDEAPLSPSDAIFQETQLRLWEAAQERHRKMKEAQEQKRFRKLKKKKQKKEQLGDEEEDTVPPPTKKSNDNGRDSSSSTVKKKKTHDGERQQQQIKSVDKKSKKETEPDDSTRADDEIEALRERKRLKKLKKQQRLAAAEAERATNESSKVSDEVRSSAKVAREATKVRDETGPTTTTTKTSSKELATLDSEELRKKKKKRRLAKMGIVNGDEEDEEAPPRKKKKKKRIAVVESDDDDDENKMDVSASNNDKKDVSTTTDRKPTSSNKAASSPSTPERKPNKTKDLDSLLSTPLSFGLADTVKTRVRLCTKVKDELELLQAASFESKKRRKKLKQQRQQQVDYDYDDNDEDFVEEKPVLKKKKKKKAKQPLFADSKLYAPLSVNNATSNDQAADEDMYDADAEEPPSWDVRQVFRSDKVATAKAPSEASSNSDTVITGKLKKKKKLKTFRSQHDSGSTQPTHHSSHPLPFKKRMAAAAAADSSVWDRHTTTSTTASKVSVSSAGTGAAPELGTEASSISEFTHPLGAAVLPPLSASNNGDLCQKPSQVPREIVSKTAVHPQKPETFDFGVDSHNAVIGPTFSSDDSDSDSSSSSSDTDEEELFNWANAMFGTAAKPPPKEEQTRPCPPVEQMNLPPEMCEMERRRQKQEEARTLSIKEVNAIMNEELNNPEPAAHHWVRRSVRQPSRGVLNSPLVRRLLDKLRGNDKEMVVLKMKKYLSDPDTPSMLIDAALDALEENTNCEALYIQNFNIGMKDKQMLHLLRILQMPACNIWCLNIGETYNVTEETWEIFADGLKKTKVTHMYASEHTITAELKDEIRETIRQNRTKHKMHNDPNNLDVIIQCTHNWWNPINARVLRPYLQKRGYESLLHDREAQGLRGSVSEAPAA</sequence>
<dbReference type="AlphaFoldDB" id="A0A9N8H485"/>
<accession>A0A9N8H485</accession>
<feature type="compositionally biased region" description="Basic residues" evidence="1">
    <location>
        <begin position="254"/>
        <end position="264"/>
    </location>
</feature>
<feature type="region of interest" description="Disordered" evidence="1">
    <location>
        <begin position="598"/>
        <end position="731"/>
    </location>
</feature>
<feature type="compositionally biased region" description="Low complexity" evidence="1">
    <location>
        <begin position="163"/>
        <end position="178"/>
    </location>
</feature>
<feature type="compositionally biased region" description="Low complexity" evidence="1">
    <location>
        <begin position="705"/>
        <end position="723"/>
    </location>
</feature>
<feature type="compositionally biased region" description="Basic and acidic residues" evidence="1">
    <location>
        <begin position="355"/>
        <end position="387"/>
    </location>
</feature>
<feature type="compositionally biased region" description="Basic and acidic residues" evidence="1">
    <location>
        <begin position="465"/>
        <end position="478"/>
    </location>
</feature>
<dbReference type="EMBL" id="CAICTM010000055">
    <property type="protein sequence ID" value="CAB9499212.1"/>
    <property type="molecule type" value="Genomic_DNA"/>
</dbReference>
<dbReference type="OrthoDB" id="568100at2759"/>
<feature type="compositionally biased region" description="Low complexity" evidence="1">
    <location>
        <begin position="126"/>
        <end position="156"/>
    </location>
</feature>
<comment type="caution">
    <text evidence="2">The sequence shown here is derived from an EMBL/GenBank/DDBJ whole genome shotgun (WGS) entry which is preliminary data.</text>
</comment>
<feature type="compositionally biased region" description="Low complexity" evidence="1">
    <location>
        <begin position="7"/>
        <end position="32"/>
    </location>
</feature>
<feature type="region of interest" description="Disordered" evidence="1">
    <location>
        <begin position="826"/>
        <end position="848"/>
    </location>
</feature>
<feature type="compositionally biased region" description="Basic residues" evidence="1">
    <location>
        <begin position="678"/>
        <end position="689"/>
    </location>
</feature>
<name>A0A9N8H485_9STRA</name>
<organism evidence="2 3">
    <name type="scientific">Seminavis robusta</name>
    <dbReference type="NCBI Taxonomy" id="568900"/>
    <lineage>
        <taxon>Eukaryota</taxon>
        <taxon>Sar</taxon>
        <taxon>Stramenopiles</taxon>
        <taxon>Ochrophyta</taxon>
        <taxon>Bacillariophyta</taxon>
        <taxon>Bacillariophyceae</taxon>
        <taxon>Bacillariophycidae</taxon>
        <taxon>Naviculales</taxon>
        <taxon>Naviculaceae</taxon>
        <taxon>Seminavis</taxon>
    </lineage>
</organism>
<feature type="region of interest" description="Disordered" evidence="1">
    <location>
        <begin position="539"/>
        <end position="562"/>
    </location>
</feature>
<evidence type="ECO:0000313" key="3">
    <source>
        <dbReference type="Proteomes" id="UP001153069"/>
    </source>
</evidence>
<reference evidence="2" key="1">
    <citation type="submission" date="2020-06" db="EMBL/GenBank/DDBJ databases">
        <authorList>
            <consortium name="Plant Systems Biology data submission"/>
        </authorList>
    </citation>
    <scope>NUCLEOTIDE SEQUENCE</scope>
    <source>
        <strain evidence="2">D6</strain>
    </source>
</reference>
<feature type="compositionally biased region" description="Low complexity" evidence="1">
    <location>
        <begin position="94"/>
        <end position="104"/>
    </location>
</feature>
<feature type="region of interest" description="Disordered" evidence="1">
    <location>
        <begin position="778"/>
        <end position="814"/>
    </location>
</feature>
<feature type="region of interest" description="Disordered" evidence="1">
    <location>
        <begin position="1"/>
        <end position="504"/>
    </location>
</feature>
<evidence type="ECO:0000256" key="1">
    <source>
        <dbReference type="SAM" id="MobiDB-lite"/>
    </source>
</evidence>
<feature type="compositionally biased region" description="Basic and acidic residues" evidence="1">
    <location>
        <begin position="58"/>
        <end position="69"/>
    </location>
</feature>
<feature type="compositionally biased region" description="Polar residues" evidence="1">
    <location>
        <begin position="479"/>
        <end position="490"/>
    </location>
</feature>
<proteinExistence type="predicted"/>
<feature type="compositionally biased region" description="Basic and acidic residues" evidence="1">
    <location>
        <begin position="491"/>
        <end position="502"/>
    </location>
</feature>
<keyword evidence="3" id="KW-1185">Reference proteome</keyword>
<feature type="compositionally biased region" description="Basic residues" evidence="1">
    <location>
        <begin position="338"/>
        <end position="349"/>
    </location>
</feature>
<protein>
    <submittedName>
        <fullName evidence="2">Uncharacterized protein</fullName>
    </submittedName>
</protein>
<evidence type="ECO:0000313" key="2">
    <source>
        <dbReference type="EMBL" id="CAB9499212.1"/>
    </source>
</evidence>
<feature type="compositionally biased region" description="Polar residues" evidence="1">
    <location>
        <begin position="112"/>
        <end position="125"/>
    </location>
</feature>
<dbReference type="Proteomes" id="UP001153069">
    <property type="component" value="Unassembled WGS sequence"/>
</dbReference>
<feature type="compositionally biased region" description="Basic residues" evidence="1">
    <location>
        <begin position="654"/>
        <end position="665"/>
    </location>
</feature>
<feature type="compositionally biased region" description="Acidic residues" evidence="1">
    <location>
        <begin position="607"/>
        <end position="621"/>
    </location>
</feature>